<dbReference type="Proteomes" id="UP000323994">
    <property type="component" value="Unassembled WGS sequence"/>
</dbReference>
<proteinExistence type="predicted"/>
<keyword evidence="2" id="KW-1185">Reference proteome</keyword>
<evidence type="ECO:0000313" key="2">
    <source>
        <dbReference type="Proteomes" id="UP000323994"/>
    </source>
</evidence>
<gene>
    <name evidence="1" type="ORF">FEM33_10355</name>
</gene>
<sequence>MKNKSFWQRIIMGSVIFMTIFLLTDYAGGKSLWISGVIVERHFRPKKTYLKKQRKKDPQGHSYNKNVRKKRPEVWYFIVKTRNGEKMKMECEKEVYLAFRPGQNIRYEIRKGLLTGFVYREKITAVR</sequence>
<dbReference type="RefSeq" id="WP_139011991.1">
    <property type="nucleotide sequence ID" value="NZ_VBSN01000030.1"/>
</dbReference>
<accession>A0A5M8QZL9</accession>
<name>A0A5M8QZL9_9BACT</name>
<dbReference type="OrthoDB" id="9838275at2"/>
<dbReference type="EMBL" id="VBSN01000030">
    <property type="protein sequence ID" value="KAA6439843.1"/>
    <property type="molecule type" value="Genomic_DNA"/>
</dbReference>
<organism evidence="1 2">
    <name type="scientific">Dyadobacter flavalbus</name>
    <dbReference type="NCBI Taxonomy" id="2579942"/>
    <lineage>
        <taxon>Bacteria</taxon>
        <taxon>Pseudomonadati</taxon>
        <taxon>Bacteroidota</taxon>
        <taxon>Cytophagia</taxon>
        <taxon>Cytophagales</taxon>
        <taxon>Spirosomataceae</taxon>
        <taxon>Dyadobacter</taxon>
    </lineage>
</organism>
<reference evidence="1 2" key="1">
    <citation type="submission" date="2019-05" db="EMBL/GenBank/DDBJ databases">
        <authorList>
            <person name="Qu J.-H."/>
        </authorList>
    </citation>
    <scope>NUCLEOTIDE SEQUENCE [LARGE SCALE GENOMIC DNA]</scope>
    <source>
        <strain evidence="1 2">NS28</strain>
    </source>
</reference>
<evidence type="ECO:0000313" key="1">
    <source>
        <dbReference type="EMBL" id="KAA6439843.1"/>
    </source>
</evidence>
<protein>
    <submittedName>
        <fullName evidence="1">Uncharacterized protein</fullName>
    </submittedName>
</protein>
<comment type="caution">
    <text evidence="1">The sequence shown here is derived from an EMBL/GenBank/DDBJ whole genome shotgun (WGS) entry which is preliminary data.</text>
</comment>
<dbReference type="AlphaFoldDB" id="A0A5M8QZL9"/>